<dbReference type="GO" id="GO:0008270">
    <property type="term" value="F:zinc ion binding"/>
    <property type="evidence" value="ECO:0007669"/>
    <property type="project" value="InterPro"/>
</dbReference>
<dbReference type="InterPro" id="IPR036864">
    <property type="entry name" value="Zn2-C6_fun-type_DNA-bd_sf"/>
</dbReference>
<dbReference type="SUPFAM" id="SSF57701">
    <property type="entry name" value="Zn2/Cys6 DNA-binding domain"/>
    <property type="match status" value="1"/>
</dbReference>
<feature type="domain" description="Zn(2)-C6 fungal-type" evidence="7">
    <location>
        <begin position="192"/>
        <end position="222"/>
    </location>
</feature>
<dbReference type="PROSITE" id="PS50048">
    <property type="entry name" value="ZN2_CY6_FUNGAL_2"/>
    <property type="match status" value="1"/>
</dbReference>
<feature type="compositionally biased region" description="Polar residues" evidence="6">
    <location>
        <begin position="1"/>
        <end position="28"/>
    </location>
</feature>
<feature type="compositionally biased region" description="Basic residues" evidence="6">
    <location>
        <begin position="227"/>
        <end position="244"/>
    </location>
</feature>
<feature type="compositionally biased region" description="Basic and acidic residues" evidence="6">
    <location>
        <begin position="127"/>
        <end position="140"/>
    </location>
</feature>
<feature type="region of interest" description="Disordered" evidence="6">
    <location>
        <begin position="1"/>
        <end position="40"/>
    </location>
</feature>
<comment type="subcellular location">
    <subcellularLocation>
        <location evidence="1">Nucleus</location>
    </subcellularLocation>
</comment>
<dbReference type="CDD" id="cd00067">
    <property type="entry name" value="GAL4"/>
    <property type="match status" value="1"/>
</dbReference>
<dbReference type="HOGENOM" id="CLU_010791_0_0_1"/>
<feature type="region of interest" description="Disordered" evidence="6">
    <location>
        <begin position="225"/>
        <end position="331"/>
    </location>
</feature>
<dbReference type="EMBL" id="KN831772">
    <property type="protein sequence ID" value="KIM45747.1"/>
    <property type="molecule type" value="Genomic_DNA"/>
</dbReference>
<gene>
    <name evidence="8" type="ORF">M413DRAFT_17514</name>
</gene>
<keyword evidence="5" id="KW-0539">Nucleus</keyword>
<evidence type="ECO:0000259" key="7">
    <source>
        <dbReference type="PROSITE" id="PS50048"/>
    </source>
</evidence>
<evidence type="ECO:0000256" key="1">
    <source>
        <dbReference type="ARBA" id="ARBA00004123"/>
    </source>
</evidence>
<dbReference type="Gene3D" id="4.10.240.10">
    <property type="entry name" value="Zn(2)-C6 fungal-type DNA-binding domain"/>
    <property type="match status" value="1"/>
</dbReference>
<reference evidence="8 9" key="1">
    <citation type="submission" date="2014-04" db="EMBL/GenBank/DDBJ databases">
        <authorList>
            <consortium name="DOE Joint Genome Institute"/>
            <person name="Kuo A."/>
            <person name="Gay G."/>
            <person name="Dore J."/>
            <person name="Kohler A."/>
            <person name="Nagy L.G."/>
            <person name="Floudas D."/>
            <person name="Copeland A."/>
            <person name="Barry K.W."/>
            <person name="Cichocki N."/>
            <person name="Veneault-Fourrey C."/>
            <person name="LaButti K."/>
            <person name="Lindquist E.A."/>
            <person name="Lipzen A."/>
            <person name="Lundell T."/>
            <person name="Morin E."/>
            <person name="Murat C."/>
            <person name="Sun H."/>
            <person name="Tunlid A."/>
            <person name="Henrissat B."/>
            <person name="Grigoriev I.V."/>
            <person name="Hibbett D.S."/>
            <person name="Martin F."/>
            <person name="Nordberg H.P."/>
            <person name="Cantor M.N."/>
            <person name="Hua S.X."/>
        </authorList>
    </citation>
    <scope>NUCLEOTIDE SEQUENCE [LARGE SCALE GENOMIC DNA]</scope>
    <source>
        <strain evidence="9">h7</strain>
    </source>
</reference>
<proteinExistence type="predicted"/>
<dbReference type="InterPro" id="IPR050815">
    <property type="entry name" value="TF_fung"/>
</dbReference>
<dbReference type="AlphaFoldDB" id="A0A0C2YXR4"/>
<evidence type="ECO:0000256" key="4">
    <source>
        <dbReference type="ARBA" id="ARBA00023163"/>
    </source>
</evidence>
<dbReference type="Proteomes" id="UP000053424">
    <property type="component" value="Unassembled WGS sequence"/>
</dbReference>
<name>A0A0C2YXR4_HEBCY</name>
<accession>A0A0C2YXR4</accession>
<dbReference type="OrthoDB" id="10261408at2759"/>
<dbReference type="GO" id="GO:0000981">
    <property type="term" value="F:DNA-binding transcription factor activity, RNA polymerase II-specific"/>
    <property type="evidence" value="ECO:0007669"/>
    <property type="project" value="InterPro"/>
</dbReference>
<organism evidence="8 9">
    <name type="scientific">Hebeloma cylindrosporum</name>
    <dbReference type="NCBI Taxonomy" id="76867"/>
    <lineage>
        <taxon>Eukaryota</taxon>
        <taxon>Fungi</taxon>
        <taxon>Dikarya</taxon>
        <taxon>Basidiomycota</taxon>
        <taxon>Agaricomycotina</taxon>
        <taxon>Agaricomycetes</taxon>
        <taxon>Agaricomycetidae</taxon>
        <taxon>Agaricales</taxon>
        <taxon>Agaricineae</taxon>
        <taxon>Hymenogastraceae</taxon>
        <taxon>Hebeloma</taxon>
    </lineage>
</organism>
<protein>
    <recommendedName>
        <fullName evidence="7">Zn(2)-C6 fungal-type domain-containing protein</fullName>
    </recommendedName>
</protein>
<dbReference type="InterPro" id="IPR001138">
    <property type="entry name" value="Zn2Cys6_DnaBD"/>
</dbReference>
<dbReference type="PANTHER" id="PTHR47338:SF5">
    <property type="entry name" value="ZN(II)2CYS6 TRANSCRIPTION FACTOR (EUROFUNG)"/>
    <property type="match status" value="1"/>
</dbReference>
<evidence type="ECO:0000313" key="9">
    <source>
        <dbReference type="Proteomes" id="UP000053424"/>
    </source>
</evidence>
<evidence type="ECO:0000256" key="5">
    <source>
        <dbReference type="ARBA" id="ARBA00023242"/>
    </source>
</evidence>
<dbReference type="PROSITE" id="PS00463">
    <property type="entry name" value="ZN2_CY6_FUNGAL_1"/>
    <property type="match status" value="1"/>
</dbReference>
<sequence>MVASTNADIYSPFQQPMINEDGPQSSEEGSGLHSPVFGAPYPTHGDSFRYQDVHHSSGMIAPQYDYSINTQQPPILDTALELPSSSARQVTFPQYSLPPRNQLALDFPAHSPRVPAPAHAGPPLDFRYSERGPPSHEHSYIRPAPNSSAIPMEGDHRSSLAASSTRSDASPPADASTSARESRKEISSVVIACRQCRSRKIRCDSTRPVCNNCVRRSNECEYDLVPKRRGPDKRPGTRQRSCKKRPADGSAPPPSKRKRTTSERPTEQPEVTPSRVKENLQQDQKRPSPGSRHPDRDPHYPYLHPHSGPPPSSSPTDLRIPTDSTHYKHDVSSAYRRNPSYMYDQGSYTKSSYPRQLDVNTFQFPDTQQHRKLPIPTSASTEAEQKTWWDKILRVHTVQNTGHLLCFINLDFFIRRLHRDDERLHIQPAFMLSVLAMAKLMKSSSLEDGAMGLQGAMILANEAHAAFDDAIRLHWFDASLAEAGLILALFESSAYPQHSPSRATNALLNLDQLIKNIHLTTLDLGDRDVCVFSPNHVPVVLVDGGANDYNRDRKCACVPTDTLDPPNPYNNRPYHLPWDSSWSTDEIRDEETRRLCWSALTLVSEYIARCEAFNEEPPAFYLADPTNFGLLFPGEVLDRPAPSYRGSESLSRKESVWALYCRSMLLWNFCNRFRTPSEDEERAEQANEAFLEAQAIEDSLNLHTCNLDTTLIYNTREYVHNFHGLDNGKTSSGPKFKRKQAEDWLFYEDQIIQRVNSLMHQLNGPAGHQLTRRPYRINWFINQLAICLVLWNHDPTLYDALKLARNIFIPIDVLNALWPCPAIQQRCDDLRQQLIDACNSRNIELPLPPNYSVPSFLRT</sequence>
<dbReference type="SMART" id="SM00066">
    <property type="entry name" value="GAL4"/>
    <property type="match status" value="1"/>
</dbReference>
<dbReference type="GO" id="GO:0005634">
    <property type="term" value="C:nucleus"/>
    <property type="evidence" value="ECO:0007669"/>
    <property type="project" value="UniProtKB-SubCell"/>
</dbReference>
<feature type="compositionally biased region" description="Low complexity" evidence="6">
    <location>
        <begin position="161"/>
        <end position="179"/>
    </location>
</feature>
<dbReference type="PANTHER" id="PTHR47338">
    <property type="entry name" value="ZN(II)2CYS6 TRANSCRIPTION FACTOR (EUROFUNG)-RELATED"/>
    <property type="match status" value="1"/>
</dbReference>
<dbReference type="Pfam" id="PF00172">
    <property type="entry name" value="Zn_clus"/>
    <property type="match status" value="1"/>
</dbReference>
<dbReference type="STRING" id="686832.A0A0C2YXR4"/>
<evidence type="ECO:0000256" key="3">
    <source>
        <dbReference type="ARBA" id="ARBA00023015"/>
    </source>
</evidence>
<keyword evidence="2" id="KW-0479">Metal-binding</keyword>
<evidence type="ECO:0000313" key="8">
    <source>
        <dbReference type="EMBL" id="KIM45747.1"/>
    </source>
</evidence>
<keyword evidence="4" id="KW-0804">Transcription</keyword>
<evidence type="ECO:0000256" key="6">
    <source>
        <dbReference type="SAM" id="MobiDB-lite"/>
    </source>
</evidence>
<keyword evidence="3" id="KW-0805">Transcription regulation</keyword>
<feature type="region of interest" description="Disordered" evidence="6">
    <location>
        <begin position="106"/>
        <end position="184"/>
    </location>
</feature>
<evidence type="ECO:0000256" key="2">
    <source>
        <dbReference type="ARBA" id="ARBA00022723"/>
    </source>
</evidence>
<keyword evidence="9" id="KW-1185">Reference proteome</keyword>
<reference evidence="9" key="2">
    <citation type="submission" date="2015-01" db="EMBL/GenBank/DDBJ databases">
        <title>Evolutionary Origins and Diversification of the Mycorrhizal Mutualists.</title>
        <authorList>
            <consortium name="DOE Joint Genome Institute"/>
            <consortium name="Mycorrhizal Genomics Consortium"/>
            <person name="Kohler A."/>
            <person name="Kuo A."/>
            <person name="Nagy L.G."/>
            <person name="Floudas D."/>
            <person name="Copeland A."/>
            <person name="Barry K.W."/>
            <person name="Cichocki N."/>
            <person name="Veneault-Fourrey C."/>
            <person name="LaButti K."/>
            <person name="Lindquist E.A."/>
            <person name="Lipzen A."/>
            <person name="Lundell T."/>
            <person name="Morin E."/>
            <person name="Murat C."/>
            <person name="Riley R."/>
            <person name="Ohm R."/>
            <person name="Sun H."/>
            <person name="Tunlid A."/>
            <person name="Henrissat B."/>
            <person name="Grigoriev I.V."/>
            <person name="Hibbett D.S."/>
            <person name="Martin F."/>
        </authorList>
    </citation>
    <scope>NUCLEOTIDE SEQUENCE [LARGE SCALE GENOMIC DNA]</scope>
    <source>
        <strain evidence="9">h7</strain>
    </source>
</reference>
<feature type="compositionally biased region" description="Basic and acidic residues" evidence="6">
    <location>
        <begin position="275"/>
        <end position="299"/>
    </location>
</feature>